<feature type="coiled-coil region" evidence="2">
    <location>
        <begin position="769"/>
        <end position="836"/>
    </location>
</feature>
<dbReference type="InterPro" id="IPR027417">
    <property type="entry name" value="P-loop_NTPase"/>
</dbReference>
<dbReference type="Gene3D" id="1.20.1060.20">
    <property type="match status" value="1"/>
</dbReference>
<organism evidence="4 5">
    <name type="scientific">Daphnia sinensis</name>
    <dbReference type="NCBI Taxonomy" id="1820382"/>
    <lineage>
        <taxon>Eukaryota</taxon>
        <taxon>Metazoa</taxon>
        <taxon>Ecdysozoa</taxon>
        <taxon>Arthropoda</taxon>
        <taxon>Crustacea</taxon>
        <taxon>Branchiopoda</taxon>
        <taxon>Diplostraca</taxon>
        <taxon>Cladocera</taxon>
        <taxon>Anomopoda</taxon>
        <taxon>Daphniidae</taxon>
        <taxon>Daphnia</taxon>
        <taxon>Daphnia similis group</taxon>
    </lineage>
</organism>
<sequence length="1107" mass="128088">MHMTKIIIEGFKTYRNKTVLCLEPGLNVIIGRNGAGKTNLMCGKYPPKVIPVVFLAAIQFVLLSNEFQHLSKRDREHLLHCSSGFRSTSAYVEIIFNNEDRRLPEDKNEVRIRREITSSKDVYQLNGCKVLKHHVEHVLQCAGFSKINPYYIIKQGQISNLAMLSNEKRLELLVDTTGANLWKELRSKDEPLLKDVESKITELEKLIKKTEDNLTRFEKDKVQYQKWLEVVTKKKALEATVAKKDREQLKERIKTAMRLLNDAKAEDQSASAEMAHRNNEVAEAERRFKLYQSELRAAQGRLKYLADIAQDLALEHSKLEFELADKRERSVNNNMEKLNEELLRIESEIAEKTRERLVVCNDYDSTVREEFEINARLMLDEQRRQQLFAKLGREALFSSIEERNDWIKEEQRKLNGLILQEEEEMQNINEEIEADELKMKNLETVIAGIDEEKLLALESFKMLNQRKKELQLEQRQLQMSRNELWRKECDVRHGWKQSYDKLAALEKKLRGAMNWQTQIFESIEMVLDKMKKEGHGTLAFEMASQYRGLLIDQFTCADEVCCAIDAVAGNRLFYSIVDTDKAGSEILKWINREPYNDGFGLPGSFNFYARNRLQRTPSIGPIRGEDAVMPLMTQVNCIPEMTPVVEQIFGRVLLCRNFDDALDAAKTYDRDCVTFEGDAVRRNGVLKGGYRNIAKSGSKIYFEFKKAKQVEQTELAYLKEVESQIRVADHKCNENASELQKIETKLSQTKIGLLEEDLKKHGGELSISRQALERKLAITRKLMMSLEANRANLQMLEDEFQKDFETELGSEERVEVDQLNERIQSAKIKLTNVNATRLKLEGLKNALESRLNDHLLRTKRVLDEKVQEEGDYDLYGAVVDQKAIGYLEEHLQNLECNIKANSAEMLVIEEKVADLSKNVDKSKNEVDSAKSRRLEQQVEVDKRRDAKNKILQSIERKEAALRDISAKLIKLGSFTKEDEKQMIDIYAEWNMKELERELTLVEGQLKSFKGVDRSAELNCADAAKKLTEMKKEMLRFKNDHSRCEELIRNVEFSKNKAIECALELVSKRFRQMFQTLVPFPGIGYIKWTYDGEENESDSENEGEPQAS</sequence>
<feature type="coiled-coil region" evidence="2">
    <location>
        <begin position="991"/>
        <end position="1039"/>
    </location>
</feature>
<dbReference type="InterPro" id="IPR003395">
    <property type="entry name" value="RecF/RecN/SMC_N"/>
</dbReference>
<dbReference type="Pfam" id="PF06470">
    <property type="entry name" value="SMC_hinge"/>
    <property type="match status" value="1"/>
</dbReference>
<keyword evidence="5" id="KW-1185">Reference proteome</keyword>
<evidence type="ECO:0000256" key="1">
    <source>
        <dbReference type="ARBA" id="ARBA00023054"/>
    </source>
</evidence>
<feature type="domain" description="SMC hinge" evidence="3">
    <location>
        <begin position="544"/>
        <end position="665"/>
    </location>
</feature>
<evidence type="ECO:0000313" key="4">
    <source>
        <dbReference type="EMBL" id="KAI9562579.1"/>
    </source>
</evidence>
<reference evidence="4 5" key="1">
    <citation type="submission" date="2022-05" db="EMBL/GenBank/DDBJ databases">
        <title>A multi-omics perspective on studying reproductive biology in Daphnia sinensis.</title>
        <authorList>
            <person name="Jia J."/>
        </authorList>
    </citation>
    <scope>NUCLEOTIDE SEQUENCE [LARGE SCALE GENOMIC DNA]</scope>
    <source>
        <strain evidence="4 5">WSL</strain>
    </source>
</reference>
<dbReference type="GO" id="GO:0005524">
    <property type="term" value="F:ATP binding"/>
    <property type="evidence" value="ECO:0007669"/>
    <property type="project" value="InterPro"/>
</dbReference>
<gene>
    <name evidence="4" type="ORF">GHT06_010033</name>
</gene>
<dbReference type="GO" id="GO:0005694">
    <property type="term" value="C:chromosome"/>
    <property type="evidence" value="ECO:0007669"/>
    <property type="project" value="InterPro"/>
</dbReference>
<dbReference type="InterPro" id="IPR036277">
    <property type="entry name" value="SMC_hinge_sf"/>
</dbReference>
<name>A0AAD5KXI1_9CRUS</name>
<dbReference type="EMBL" id="WJBH02000002">
    <property type="protein sequence ID" value="KAI9562579.1"/>
    <property type="molecule type" value="Genomic_DNA"/>
</dbReference>
<dbReference type="InterPro" id="IPR010935">
    <property type="entry name" value="SMC_hinge"/>
</dbReference>
<keyword evidence="1 2" id="KW-0175">Coiled coil</keyword>
<dbReference type="Proteomes" id="UP000820818">
    <property type="component" value="Linkage Group LG2"/>
</dbReference>
<proteinExistence type="predicted"/>
<dbReference type="SUPFAM" id="SSF52540">
    <property type="entry name" value="P-loop containing nucleoside triphosphate hydrolases"/>
    <property type="match status" value="1"/>
</dbReference>
<evidence type="ECO:0000259" key="3">
    <source>
        <dbReference type="SMART" id="SM00968"/>
    </source>
</evidence>
<dbReference type="Pfam" id="PF02463">
    <property type="entry name" value="SMC_N"/>
    <property type="match status" value="1"/>
</dbReference>
<feature type="coiled-coil region" evidence="2">
    <location>
        <begin position="193"/>
        <end position="355"/>
    </location>
</feature>
<feature type="coiled-coil region" evidence="2">
    <location>
        <begin position="891"/>
        <end position="932"/>
    </location>
</feature>
<protein>
    <submittedName>
        <fullName evidence="4">Structural maintence of chromosome protein 3</fullName>
    </submittedName>
</protein>
<evidence type="ECO:0000313" key="5">
    <source>
        <dbReference type="Proteomes" id="UP000820818"/>
    </source>
</evidence>
<dbReference type="GO" id="GO:0051276">
    <property type="term" value="P:chromosome organization"/>
    <property type="evidence" value="ECO:0007669"/>
    <property type="project" value="InterPro"/>
</dbReference>
<dbReference type="Gene3D" id="3.40.50.300">
    <property type="entry name" value="P-loop containing nucleotide triphosphate hydrolases"/>
    <property type="match status" value="1"/>
</dbReference>
<comment type="caution">
    <text evidence="4">The sequence shown here is derived from an EMBL/GenBank/DDBJ whole genome shotgun (WGS) entry which is preliminary data.</text>
</comment>
<dbReference type="AlphaFoldDB" id="A0AAD5KXI1"/>
<accession>A0AAD5KXI1</accession>
<dbReference type="SUPFAM" id="SSF75553">
    <property type="entry name" value="Smc hinge domain"/>
    <property type="match status" value="1"/>
</dbReference>
<dbReference type="PANTHER" id="PTHR43977">
    <property type="entry name" value="STRUCTURAL MAINTENANCE OF CHROMOSOMES PROTEIN 3"/>
    <property type="match status" value="1"/>
</dbReference>
<dbReference type="SMART" id="SM00968">
    <property type="entry name" value="SMC_hinge"/>
    <property type="match status" value="1"/>
</dbReference>
<dbReference type="Gene3D" id="3.30.70.1620">
    <property type="match status" value="1"/>
</dbReference>
<evidence type="ECO:0000256" key="2">
    <source>
        <dbReference type="SAM" id="Coils"/>
    </source>
</evidence>
<feature type="coiled-coil region" evidence="2">
    <location>
        <begin position="407"/>
        <end position="483"/>
    </location>
</feature>